<feature type="compositionally biased region" description="Basic and acidic residues" evidence="10">
    <location>
        <begin position="120"/>
        <end position="153"/>
    </location>
</feature>
<dbReference type="PANTHER" id="PTHR45843">
    <property type="entry name" value="PEPTIDYL-PROLYL CIS-TRANS ISOMERASE-LIKE 4"/>
    <property type="match status" value="1"/>
</dbReference>
<feature type="region of interest" description="Disordered" evidence="10">
    <location>
        <begin position="577"/>
        <end position="763"/>
    </location>
</feature>
<dbReference type="Gene3D" id="3.30.420.40">
    <property type="match status" value="1"/>
</dbReference>
<comment type="catalytic activity">
    <reaction evidence="1">
        <text>[protein]-peptidylproline (omega=180) = [protein]-peptidylproline (omega=0)</text>
        <dbReference type="Rhea" id="RHEA:16237"/>
        <dbReference type="Rhea" id="RHEA-COMP:10747"/>
        <dbReference type="Rhea" id="RHEA-COMP:10748"/>
        <dbReference type="ChEBI" id="CHEBI:83833"/>
        <dbReference type="ChEBI" id="CHEBI:83834"/>
        <dbReference type="EC" id="5.2.1.8"/>
    </reaction>
</comment>
<dbReference type="GO" id="GO:0005634">
    <property type="term" value="C:nucleus"/>
    <property type="evidence" value="ECO:0007669"/>
    <property type="project" value="UniProtKB-SubCell"/>
</dbReference>
<keyword evidence="8" id="KW-0539">Nucleus</keyword>
<keyword evidence="7" id="KW-0413">Isomerase</keyword>
<proteinExistence type="inferred from homology"/>
<sequence>MSSTSSTNRGAPVIFQFTPTHLVVGAIGQVGGPNVIPYDGYTLQWPTQVEGDTEEPGANLGSLLSFLHKTIRHAFSSVLLLDSSKHKAIICESVFPLSDPIKRVLRLVFTGYEQIPQSSRDGRQSRDGRHSRHSNDGRQSRDTHTRESERFSREGVHVARKAGFLNCPGIAFSPTPLCLTLSARSDVALVIDVSSVEITIVPVYDSRVMSSHVKFRKAAPLDQLFEHSADSHDDDDEVPLHTIIYKLVKSLDIDLQPPLYENLLFSGLKIEGLEAKTVEKLDELGTKCQMIQPMDLWTATTVFYQSTGNPERLRRVRLIGDLVVDLDTAAVKECTRFLELCENEDFNGVMLEMSGKVLSTLRGGSGISGGRDGGSSSEVGAVGFSESGDLLFSLGEKLDHALGHIVEGAELLEGLNGGSIEIIHVLEGLETGEEGEDAAEDSVIGDDGTKEDTGLQAGLNITKADSAKATHAAPSETTSQALTLEIIGDLPFAEIKPSETVLFVCKLNPVTEAEDLELIFSRFGEITGCQIVKDPVTGSSLQYGFIEYTTREDCERAYLKMEGVLIDDHRIHVDFSQSVRKMQQRKQGGGGREWRDYDPEERRSGRDSRSDRDSRHRRSDDKRSVDRGADRQSDRRSHRSDRDSRDSRSSRTNRSSRSDRDYRESRDNSDSHDSRRSHRDSRDSHRSGRDRDRDRSPGRSRRPDRDRRDRDRDYDRDRDRDERDSRDRRDRRDRREGHERESDKRSHRPLRSDKDRSERRSRH</sequence>
<evidence type="ECO:0000256" key="2">
    <source>
        <dbReference type="ARBA" id="ARBA00002388"/>
    </source>
</evidence>
<keyword evidence="9" id="KW-0694">RNA-binding</keyword>
<evidence type="ECO:0000256" key="6">
    <source>
        <dbReference type="ARBA" id="ARBA00023110"/>
    </source>
</evidence>
<dbReference type="InterPro" id="IPR000504">
    <property type="entry name" value="RRM_dom"/>
</dbReference>
<name>A0A1D8NKR5_YARLL</name>
<evidence type="ECO:0000259" key="11">
    <source>
        <dbReference type="PROSITE" id="PS50102"/>
    </source>
</evidence>
<dbReference type="GeneID" id="2912754"/>
<dbReference type="SUPFAM" id="SSF54928">
    <property type="entry name" value="RNA-binding domain, RBD"/>
    <property type="match status" value="1"/>
</dbReference>
<dbReference type="GO" id="GO:0003755">
    <property type="term" value="F:peptidyl-prolyl cis-trans isomerase activity"/>
    <property type="evidence" value="ECO:0007669"/>
    <property type="project" value="UniProtKB-KW"/>
</dbReference>
<dbReference type="Proteomes" id="UP000182444">
    <property type="component" value="Chromosome 1E"/>
</dbReference>
<keyword evidence="6" id="KW-0697">Rotamase</keyword>
<dbReference type="eggNOG" id="KOG0415">
    <property type="taxonomic scope" value="Eukaryota"/>
</dbReference>
<reference evidence="12 13" key="1">
    <citation type="journal article" date="2016" name="PLoS ONE">
        <title>Sequence Assembly of Yarrowia lipolytica Strain W29/CLIB89 Shows Transposable Element Diversity.</title>
        <authorList>
            <person name="Magnan C."/>
            <person name="Yu J."/>
            <person name="Chang I."/>
            <person name="Jahn E."/>
            <person name="Kanomata Y."/>
            <person name="Wu J."/>
            <person name="Zeller M."/>
            <person name="Oakes M."/>
            <person name="Baldi P."/>
            <person name="Sandmeyer S."/>
        </authorList>
    </citation>
    <scope>NUCLEOTIDE SEQUENCE [LARGE SCALE GENOMIC DNA]</scope>
    <source>
        <strain evidence="13">CLIB89(W29)</strain>
    </source>
</reference>
<comment type="subcellular location">
    <subcellularLocation>
        <location evidence="3">Nucleus</location>
    </subcellularLocation>
</comment>
<comment type="similarity">
    <text evidence="4">Belongs to the cyclophilin-type PPIase family. PPIL4 subfamily.</text>
</comment>
<feature type="compositionally biased region" description="Basic and acidic residues" evidence="10">
    <location>
        <begin position="592"/>
        <end position="649"/>
    </location>
</feature>
<feature type="compositionally biased region" description="Basic and acidic residues" evidence="10">
    <location>
        <begin position="656"/>
        <end position="763"/>
    </location>
</feature>
<evidence type="ECO:0000256" key="8">
    <source>
        <dbReference type="ARBA" id="ARBA00023242"/>
    </source>
</evidence>
<evidence type="ECO:0000256" key="3">
    <source>
        <dbReference type="ARBA" id="ARBA00004123"/>
    </source>
</evidence>
<evidence type="ECO:0000256" key="1">
    <source>
        <dbReference type="ARBA" id="ARBA00000971"/>
    </source>
</evidence>
<gene>
    <name evidence="12" type="ORF">YALI1_E37198g</name>
</gene>
<dbReference type="PANTHER" id="PTHR45843:SF1">
    <property type="entry name" value="PEPTIDYL-PROLYL CIS-TRANS ISOMERASE-LIKE 4"/>
    <property type="match status" value="1"/>
</dbReference>
<protein>
    <recommendedName>
        <fullName evidence="5">peptidylprolyl isomerase</fullName>
        <ecNumber evidence="5">5.2.1.8</ecNumber>
    </recommendedName>
</protein>
<dbReference type="EMBL" id="CP017557">
    <property type="protein sequence ID" value="AOW06239.1"/>
    <property type="molecule type" value="Genomic_DNA"/>
</dbReference>
<dbReference type="InterPro" id="IPR035542">
    <property type="entry name" value="CRIP"/>
</dbReference>
<dbReference type="InterPro" id="IPR035979">
    <property type="entry name" value="RBD_domain_sf"/>
</dbReference>
<comment type="function">
    <text evidence="2">PPIases accelerate the folding of proteins. It catalyzes the cis-trans isomerization of proline imidic peptide bonds in oligopeptides.</text>
</comment>
<feature type="region of interest" description="Disordered" evidence="10">
    <location>
        <begin position="116"/>
        <end position="153"/>
    </location>
</feature>
<accession>A0A1D8NKR5</accession>
<evidence type="ECO:0000256" key="4">
    <source>
        <dbReference type="ARBA" id="ARBA00010739"/>
    </source>
</evidence>
<dbReference type="VEuPathDB" id="FungiDB:YALI1_E37198g"/>
<dbReference type="PROSITE" id="PS50102">
    <property type="entry name" value="RRM"/>
    <property type="match status" value="1"/>
</dbReference>
<dbReference type="EC" id="5.2.1.8" evidence="5"/>
<feature type="domain" description="RRM" evidence="11">
    <location>
        <begin position="500"/>
        <end position="578"/>
    </location>
</feature>
<evidence type="ECO:0000256" key="7">
    <source>
        <dbReference type="ARBA" id="ARBA00023235"/>
    </source>
</evidence>
<evidence type="ECO:0000313" key="13">
    <source>
        <dbReference type="Proteomes" id="UP000182444"/>
    </source>
</evidence>
<dbReference type="CDD" id="cd12235">
    <property type="entry name" value="RRM_PPIL4"/>
    <property type="match status" value="1"/>
</dbReference>
<dbReference type="SMART" id="SM00360">
    <property type="entry name" value="RRM"/>
    <property type="match status" value="1"/>
</dbReference>
<dbReference type="GO" id="GO:0003723">
    <property type="term" value="F:RNA binding"/>
    <property type="evidence" value="ECO:0007669"/>
    <property type="project" value="UniProtKB-UniRule"/>
</dbReference>
<evidence type="ECO:0000256" key="10">
    <source>
        <dbReference type="SAM" id="MobiDB-lite"/>
    </source>
</evidence>
<dbReference type="InterPro" id="IPR012677">
    <property type="entry name" value="Nucleotide-bd_a/b_plait_sf"/>
</dbReference>
<dbReference type="Gene3D" id="3.30.70.330">
    <property type="match status" value="1"/>
</dbReference>
<evidence type="ECO:0000256" key="9">
    <source>
        <dbReference type="PROSITE-ProRule" id="PRU00176"/>
    </source>
</evidence>
<dbReference type="Pfam" id="PF00076">
    <property type="entry name" value="RRM_1"/>
    <property type="match status" value="1"/>
</dbReference>
<dbReference type="RefSeq" id="XP_068139270.1">
    <property type="nucleotide sequence ID" value="XM_068283169.1"/>
</dbReference>
<organism evidence="12 13">
    <name type="scientific">Yarrowia lipolytica</name>
    <name type="common">Candida lipolytica</name>
    <dbReference type="NCBI Taxonomy" id="4952"/>
    <lineage>
        <taxon>Eukaryota</taxon>
        <taxon>Fungi</taxon>
        <taxon>Dikarya</taxon>
        <taxon>Ascomycota</taxon>
        <taxon>Saccharomycotina</taxon>
        <taxon>Dipodascomycetes</taxon>
        <taxon>Dipodascales</taxon>
        <taxon>Dipodascales incertae sedis</taxon>
        <taxon>Yarrowia</taxon>
    </lineage>
</organism>
<evidence type="ECO:0000313" key="12">
    <source>
        <dbReference type="EMBL" id="AOW06239.1"/>
    </source>
</evidence>
<evidence type="ECO:0000256" key="5">
    <source>
        <dbReference type="ARBA" id="ARBA00013194"/>
    </source>
</evidence>
<dbReference type="AlphaFoldDB" id="A0A1D8NKR5"/>
<dbReference type="VEuPathDB" id="FungiDB:YALI0_E31551g"/>